<dbReference type="EC" id="7.1.1.-" evidence="3"/>
<keyword evidence="3" id="KW-1003">Cell membrane</keyword>
<dbReference type="SUPFAM" id="SSF143243">
    <property type="entry name" value="Nqo5-like"/>
    <property type="match status" value="1"/>
</dbReference>
<accession>A0ABV8JG71</accession>
<keyword evidence="3 4" id="KW-0520">NAD</keyword>
<keyword evidence="3 4" id="KW-1278">Translocase</keyword>
<feature type="region of interest" description="Disordered" evidence="6">
    <location>
        <begin position="1"/>
        <end position="117"/>
    </location>
</feature>
<dbReference type="NCBIfam" id="TIGR01961">
    <property type="entry name" value="NuoC_fam"/>
    <property type="match status" value="1"/>
</dbReference>
<evidence type="ECO:0000256" key="4">
    <source>
        <dbReference type="RuleBase" id="RU003456"/>
    </source>
</evidence>
<dbReference type="EMBL" id="JBHSAP010000015">
    <property type="protein sequence ID" value="MFC4077370.1"/>
    <property type="molecule type" value="Genomic_DNA"/>
</dbReference>
<keyword evidence="9" id="KW-1185">Reference proteome</keyword>
<comment type="catalytic activity">
    <reaction evidence="3 5">
        <text>a quinone + NADH + 5 H(+)(in) = a quinol + NAD(+) + 4 H(+)(out)</text>
        <dbReference type="Rhea" id="RHEA:57888"/>
        <dbReference type="ChEBI" id="CHEBI:15378"/>
        <dbReference type="ChEBI" id="CHEBI:24646"/>
        <dbReference type="ChEBI" id="CHEBI:57540"/>
        <dbReference type="ChEBI" id="CHEBI:57945"/>
        <dbReference type="ChEBI" id="CHEBI:132124"/>
    </reaction>
</comment>
<gene>
    <name evidence="3" type="primary">nuoC</name>
    <name evidence="8" type="ORF">ACFOUO_11220</name>
</gene>
<name>A0ABV8JG71_9BACL</name>
<feature type="compositionally biased region" description="Basic and acidic residues" evidence="6">
    <location>
        <begin position="26"/>
        <end position="39"/>
    </location>
</feature>
<evidence type="ECO:0000256" key="3">
    <source>
        <dbReference type="HAMAP-Rule" id="MF_01357"/>
    </source>
</evidence>
<dbReference type="Gene3D" id="3.30.460.80">
    <property type="entry name" value="NADH:ubiquinone oxidoreductase, 30kDa subunit"/>
    <property type="match status" value="1"/>
</dbReference>
<feature type="compositionally biased region" description="Basic and acidic residues" evidence="6">
    <location>
        <begin position="49"/>
        <end position="79"/>
    </location>
</feature>
<evidence type="ECO:0000256" key="6">
    <source>
        <dbReference type="SAM" id="MobiDB-lite"/>
    </source>
</evidence>
<dbReference type="PANTHER" id="PTHR10884:SF14">
    <property type="entry name" value="NADH DEHYDROGENASE [UBIQUINONE] IRON-SULFUR PROTEIN 3, MITOCHONDRIAL"/>
    <property type="match status" value="1"/>
</dbReference>
<comment type="function">
    <text evidence="3">NDH-1 shuttles electrons from NADH, via FMN and iron-sulfur (Fe-S) centers, to quinones in the respiratory chain. The immediate electron acceptor for the enzyme in this species is believed to be a menaquinone. Couples the redox reaction to proton translocation (for every two electrons transferred, four hydrogen ions are translocated across the cytoplasmic membrane), and thus conserves the redox energy in a proton gradient.</text>
</comment>
<evidence type="ECO:0000256" key="1">
    <source>
        <dbReference type="ARBA" id="ARBA00007569"/>
    </source>
</evidence>
<dbReference type="InterPro" id="IPR010218">
    <property type="entry name" value="NADH_DH_suC"/>
</dbReference>
<comment type="caution">
    <text evidence="8">The sequence shown here is derived from an EMBL/GenBank/DDBJ whole genome shotgun (WGS) entry which is preliminary data.</text>
</comment>
<comment type="similarity">
    <text evidence="1 3 4">Belongs to the complex I 30 kDa subunit family.</text>
</comment>
<dbReference type="PANTHER" id="PTHR10884">
    <property type="entry name" value="NADH DEHYDROGENASE UBIQUINONE IRON-SULFUR PROTEIN 3"/>
    <property type="match status" value="1"/>
</dbReference>
<feature type="compositionally biased region" description="Low complexity" evidence="6">
    <location>
        <begin position="80"/>
        <end position="92"/>
    </location>
</feature>
<protein>
    <recommendedName>
        <fullName evidence="3">NADH-quinone oxidoreductase subunit C</fullName>
        <ecNumber evidence="3">7.1.1.-</ecNumber>
    </recommendedName>
    <alternativeName>
        <fullName evidence="3">NADH dehydrogenase I subunit C</fullName>
    </alternativeName>
    <alternativeName>
        <fullName evidence="3">NDH-1 subunit C</fullName>
    </alternativeName>
</protein>
<dbReference type="InterPro" id="IPR037232">
    <property type="entry name" value="NADH_quin_OxRdtase_su_C/D-like"/>
</dbReference>
<reference evidence="9" key="1">
    <citation type="journal article" date="2019" name="Int. J. Syst. Evol. Microbiol.">
        <title>The Global Catalogue of Microorganisms (GCM) 10K type strain sequencing project: providing services to taxonomists for standard genome sequencing and annotation.</title>
        <authorList>
            <consortium name="The Broad Institute Genomics Platform"/>
            <consortium name="The Broad Institute Genome Sequencing Center for Infectious Disease"/>
            <person name="Wu L."/>
            <person name="Ma J."/>
        </authorList>
    </citation>
    <scope>NUCLEOTIDE SEQUENCE [LARGE SCALE GENOMIC DNA]</scope>
    <source>
        <strain evidence="9">IBRC-M 10813</strain>
    </source>
</reference>
<feature type="compositionally biased region" description="Basic and acidic residues" evidence="6">
    <location>
        <begin position="1"/>
        <end position="14"/>
    </location>
</feature>
<keyword evidence="8" id="KW-0560">Oxidoreductase</keyword>
<comment type="subunit">
    <text evidence="3">NDH-1 is composed of 14 different subunits. Subunits NuoB, C, D, E, F, and G constitute the peripheral sector of the complex.</text>
</comment>
<keyword evidence="3 5" id="KW-0874">Quinone</keyword>
<dbReference type="PROSITE" id="PS00542">
    <property type="entry name" value="COMPLEX1_30K"/>
    <property type="match status" value="1"/>
</dbReference>
<evidence type="ECO:0000256" key="2">
    <source>
        <dbReference type="ARBA" id="ARBA00022448"/>
    </source>
</evidence>
<organism evidence="8 9">
    <name type="scientific">Salinithrix halophila</name>
    <dbReference type="NCBI Taxonomy" id="1485204"/>
    <lineage>
        <taxon>Bacteria</taxon>
        <taxon>Bacillati</taxon>
        <taxon>Bacillota</taxon>
        <taxon>Bacilli</taxon>
        <taxon>Bacillales</taxon>
        <taxon>Thermoactinomycetaceae</taxon>
        <taxon>Salinithrix</taxon>
    </lineage>
</organism>
<keyword evidence="2 3" id="KW-0813">Transport</keyword>
<comment type="subcellular location">
    <subcellularLocation>
        <location evidence="3">Cell membrane</location>
        <topology evidence="3">Peripheral membrane protein</topology>
        <orientation evidence="3">Cytoplasmic side</orientation>
    </subcellularLocation>
</comment>
<dbReference type="InterPro" id="IPR001268">
    <property type="entry name" value="NADH_UbQ_OxRdtase_30kDa_su"/>
</dbReference>
<feature type="domain" description="NADH:ubiquinone oxidoreductase 30kDa subunit" evidence="7">
    <location>
        <begin position="152"/>
        <end position="267"/>
    </location>
</feature>
<evidence type="ECO:0000313" key="8">
    <source>
        <dbReference type="EMBL" id="MFC4077370.1"/>
    </source>
</evidence>
<dbReference type="Proteomes" id="UP001595843">
    <property type="component" value="Unassembled WGS sequence"/>
</dbReference>
<dbReference type="InterPro" id="IPR020396">
    <property type="entry name" value="NADH_UbQ_OxRdtase_CS"/>
</dbReference>
<evidence type="ECO:0000256" key="5">
    <source>
        <dbReference type="RuleBase" id="RU003582"/>
    </source>
</evidence>
<dbReference type="GO" id="GO:0050136">
    <property type="term" value="F:NADH dehydrogenase (quinone) (non-electrogenic) activity"/>
    <property type="evidence" value="ECO:0007669"/>
    <property type="project" value="UniProtKB-EC"/>
</dbReference>
<dbReference type="HAMAP" id="MF_01357">
    <property type="entry name" value="NDH1_NuoC"/>
    <property type="match status" value="1"/>
</dbReference>
<evidence type="ECO:0000259" key="7">
    <source>
        <dbReference type="Pfam" id="PF00329"/>
    </source>
</evidence>
<dbReference type="Pfam" id="PF00329">
    <property type="entry name" value="Complex1_30kDa"/>
    <property type="match status" value="1"/>
</dbReference>
<proteinExistence type="inferred from homology"/>
<keyword evidence="3" id="KW-0472">Membrane</keyword>
<sequence length="272" mass="30102">MTERDNGKAEKKADSSAGENPPETGEQSRGDASETRKQTQESPSSGAAAEKRGTENEPSREMNGESEGKVAGSEKDLKTKTAAAAKAAAAAKPKVGSARKRPSGKKPEEPLEPSPKQPLLDAFVAKLKQGVGEKAVEDSFINRLNGHLPTLVIPAARWLEVARFIKEDESFAFDFLQNLSGVDYETHMEVVVHLYSLEHRHSLCVRVKTDREASIVPSVTQVWQAADWNEREVYDLLGIRFTEHPNLKRILMPDDWVGHPLRKDYQAYDGDI</sequence>
<dbReference type="RefSeq" id="WP_380705191.1">
    <property type="nucleotide sequence ID" value="NZ_JBHSAP010000015.1"/>
</dbReference>
<evidence type="ECO:0000313" key="9">
    <source>
        <dbReference type="Proteomes" id="UP001595843"/>
    </source>
</evidence>